<dbReference type="PANTHER" id="PTHR31299">
    <property type="entry name" value="ESTERASE, PUTATIVE (AFU_ORTHOLOGUE AFUA_1G05850)-RELATED"/>
    <property type="match status" value="1"/>
</dbReference>
<evidence type="ECO:0000256" key="1">
    <source>
        <dbReference type="SAM" id="SignalP"/>
    </source>
</evidence>
<comment type="caution">
    <text evidence="2">The sequence shown here is derived from an EMBL/GenBank/DDBJ whole genome shotgun (WGS) entry which is preliminary data.</text>
</comment>
<dbReference type="CDD" id="cd14728">
    <property type="entry name" value="Ere-like"/>
    <property type="match status" value="1"/>
</dbReference>
<dbReference type="Pfam" id="PF05139">
    <property type="entry name" value="Erythro_esteras"/>
    <property type="match status" value="1"/>
</dbReference>
<dbReference type="AlphaFoldDB" id="A0A9X4LQ91"/>
<dbReference type="SUPFAM" id="SSF159501">
    <property type="entry name" value="EreA/ChaN-like"/>
    <property type="match status" value="1"/>
</dbReference>
<gene>
    <name evidence="2" type="ORF">EXJ73_18735</name>
</gene>
<evidence type="ECO:0000313" key="2">
    <source>
        <dbReference type="EMBL" id="MDG0864503.1"/>
    </source>
</evidence>
<dbReference type="InterPro" id="IPR052036">
    <property type="entry name" value="Hydrolase/PRTase-associated"/>
</dbReference>
<dbReference type="InterPro" id="IPR007815">
    <property type="entry name" value="Emycin_Estase"/>
</dbReference>
<dbReference type="Gene3D" id="3.40.1660.10">
    <property type="entry name" value="EreA-like (biosynthetic domain)"/>
    <property type="match status" value="2"/>
</dbReference>
<protein>
    <recommendedName>
        <fullName evidence="4">Erythromycin esterase</fullName>
    </recommendedName>
</protein>
<dbReference type="PANTHER" id="PTHR31299:SF0">
    <property type="entry name" value="ESTERASE, PUTATIVE (AFU_ORTHOLOGUE AFUA_1G05850)-RELATED"/>
    <property type="match status" value="1"/>
</dbReference>
<evidence type="ECO:0000313" key="3">
    <source>
        <dbReference type="Proteomes" id="UP001152766"/>
    </source>
</evidence>
<reference evidence="2" key="1">
    <citation type="submission" date="2019-02" db="EMBL/GenBank/DDBJ databases">
        <title>Draft genome of the type strain Pelomonas aquatica CCUG 52575T.</title>
        <authorList>
            <person name="Gomila M."/>
            <person name="Lalucat J."/>
        </authorList>
    </citation>
    <scope>NUCLEOTIDE SEQUENCE</scope>
    <source>
        <strain evidence="2">CCUG 52575</strain>
    </source>
</reference>
<evidence type="ECO:0008006" key="4">
    <source>
        <dbReference type="Google" id="ProtNLM"/>
    </source>
</evidence>
<keyword evidence="1" id="KW-0732">Signal</keyword>
<feature type="signal peptide" evidence="1">
    <location>
        <begin position="1"/>
        <end position="24"/>
    </location>
</feature>
<keyword evidence="3" id="KW-1185">Reference proteome</keyword>
<sequence length="405" mass="43852">MEVAMNSKWMVLAVLTLSLAGARAAPDDAAMDWVRAQMKPMTAATPDALGDAQLQAFGDAVGEARVVALGEQTHGGRQEFELKTRLLRYLHERKGFDLLLLESGVFDVALLQQAMRRGDKLDALAPGNVFYMYANSDAGRGLLRYLDEQQAGPRPLLLAGIDSQLSGALSRSELLPRLRARLPGDGAGWPLFERLAGRLMQLDRSPPPAAEQRAFDALAGRLHATLCAVGGDALLCRSLAGLQTQAASLWRGDYQRDHAMADNVLWQLRDLYPGSKAVIWAHIGHLARGMRIDARHRYAGDILGEKLGRGYFVLNLTALRGSFVDYASGEVQAIPPALPRSVEAALANDPAGFAFLHAPQRLAASLAARGMDFGYALPADAGTGLGAQWDGLFYIRDMAPVKMQR</sequence>
<dbReference type="EMBL" id="SGUG01000034">
    <property type="protein sequence ID" value="MDG0864503.1"/>
    <property type="molecule type" value="Genomic_DNA"/>
</dbReference>
<dbReference type="Proteomes" id="UP001152766">
    <property type="component" value="Unassembled WGS sequence"/>
</dbReference>
<accession>A0A9X4LQ91</accession>
<feature type="chain" id="PRO_5040834579" description="Erythromycin esterase" evidence="1">
    <location>
        <begin position="25"/>
        <end position="405"/>
    </location>
</feature>
<name>A0A9X4LQ91_9BURK</name>
<organism evidence="2 3">
    <name type="scientific">Pelomonas aquatica</name>
    <dbReference type="NCBI Taxonomy" id="431058"/>
    <lineage>
        <taxon>Bacteria</taxon>
        <taxon>Pseudomonadati</taxon>
        <taxon>Pseudomonadota</taxon>
        <taxon>Betaproteobacteria</taxon>
        <taxon>Burkholderiales</taxon>
        <taxon>Sphaerotilaceae</taxon>
        <taxon>Roseateles</taxon>
    </lineage>
</organism>
<proteinExistence type="predicted"/>
<dbReference type="GO" id="GO:0046677">
    <property type="term" value="P:response to antibiotic"/>
    <property type="evidence" value="ECO:0007669"/>
    <property type="project" value="InterPro"/>
</dbReference>